<dbReference type="Pfam" id="PF04851">
    <property type="entry name" value="ResIII"/>
    <property type="match status" value="1"/>
</dbReference>
<dbReference type="Pfam" id="PF19778">
    <property type="entry name" value="RE_endonuc"/>
    <property type="match status" value="1"/>
</dbReference>
<reference evidence="3 4" key="2">
    <citation type="journal article" date="2016" name="Genome Announc.">
        <title>Complete Genome Sequence of Sphingopyxis macrogoltabida Strain 203N (NBRC 111659), a Polyethylene Glycol Degrader.</title>
        <authorList>
            <person name="Ohtsubo Y."/>
            <person name="Nonoyama S."/>
            <person name="Nagata Y."/>
            <person name="Numata M."/>
            <person name="Tsuchikane K."/>
            <person name="Hosoyama A."/>
            <person name="Yamazoe A."/>
            <person name="Tsuda M."/>
            <person name="Fujita N."/>
            <person name="Kawai F."/>
        </authorList>
    </citation>
    <scope>NUCLEOTIDE SEQUENCE [LARGE SCALE GENOMIC DNA]</scope>
    <source>
        <strain evidence="3 4">203N</strain>
    </source>
</reference>
<dbReference type="Gene3D" id="3.40.50.300">
    <property type="entry name" value="P-loop containing nucleotide triphosphate hydrolases"/>
    <property type="match status" value="2"/>
</dbReference>
<organism evidence="3 4">
    <name type="scientific">Sphingopyxis macrogoltabida</name>
    <name type="common">Sphingomonas macrogoltabidus</name>
    <dbReference type="NCBI Taxonomy" id="33050"/>
    <lineage>
        <taxon>Bacteria</taxon>
        <taxon>Pseudomonadati</taxon>
        <taxon>Pseudomonadota</taxon>
        <taxon>Alphaproteobacteria</taxon>
        <taxon>Sphingomonadales</taxon>
        <taxon>Sphingomonadaceae</taxon>
        <taxon>Sphingopyxis</taxon>
    </lineage>
</organism>
<dbReference type="Proteomes" id="UP000076088">
    <property type="component" value="Chromosome"/>
</dbReference>
<gene>
    <name evidence="3" type="ORF">ATM17_14575</name>
</gene>
<keyword evidence="3" id="KW-0540">Nuclease</keyword>
<feature type="domain" description="Type III restriction enzyme C-terminal endonuclease" evidence="2">
    <location>
        <begin position="909"/>
        <end position="1019"/>
    </location>
</feature>
<dbReference type="RefSeq" id="WP_062912933.1">
    <property type="nucleotide sequence ID" value="NZ_CP013344.1"/>
</dbReference>
<dbReference type="InterPro" id="IPR045572">
    <property type="entry name" value="RE_endonuc_C"/>
</dbReference>
<sequence>MKLKFKVQPYQTNAVEAVVDCFAGQPKVDGLTYRIDPGQKAQAAAFEEGFKNADFALSEAQILENIQAVQRRQNLPVAQRLDEFMVLDRNNQRVAAPATYRRDALAATRVHLDVEMETGTGKTYCYIKTIFEMNKRYGWSKFIIMVPSIAIREGVYKSLQITGDHFTESYGKKARFFIYNSKRLHELESFSSDAGINVMVINIQAFAARGADNRRIYEELDDFQSRKPIDVIASNRPILILDEPQKMEGAATMEALPKFKPLMVLRYSATHKTQHSRIHRLDALDAYNQKLVKKIAVRGIQTRGLAGTNAYLYLEGIDISKKAPIARIELEVKLKSGEIKRQIRRLEFRDDLFVESGELDQYRGFTISQIDYNTDTVEFTNGIVLNAGEANGDVSERDIRRIQIRETIKAHFDKEKQLFAQGIKVLSLFFIDEVVKYRDYDQADEKGEYARVFEEEYELLKSEYLAELAIDNEAYRKYLAGIDPARTHNGYFAIDKKTNRLKDPAVGARSVDSDDVDAYDLILKDKERLLSFAEPTRFIFSHSALREGWDNPNVFVMCMLKHSDNTISRRQEVGRGLRLSVDQHGDRMDHPAVVHDINVLTVVASESYKDFVAGLQKEIAETLSSRPRQATEQYFTGKSMVTDQGPVEVTGAMAKQIYRYLVKNDYTDDADQIASAYHDAKTTGTLAELPDELKPYADQVFQLIDSVFSDAQLPKVGDGRKPKTNPLNTNFDKKEFQELWARINRKAVYRVEFDSAELVTKCVGALDSQLRVTPLQYTIQEGVQSDGLRDDQLRAGDGFTITNTTTEQGGSIHSLVKYDLVGKVAENAQLTRDTAATILAQTQPAVFGQFKMNPEHFIAEASRIIAEQKAATVIERLAYDEVDERYDVDIFTANQTGQDFSRASAKLKNHVYDYAITDSDVEREFVKELDTSNEVVVYAKLPRGFLIPTPVGDYNPDWAISFKAGSVRHIYFVAETKGTMSSMKLREIEKTKIECARKFFDEINQQITEDRVKYDVVTDYGKLMEVVGLGGAMAAGSVA</sequence>
<dbReference type="InterPro" id="IPR006935">
    <property type="entry name" value="Helicase/UvrB_N"/>
</dbReference>
<evidence type="ECO:0000313" key="3">
    <source>
        <dbReference type="EMBL" id="AMU90256.1"/>
    </source>
</evidence>
<evidence type="ECO:0000313" key="4">
    <source>
        <dbReference type="Proteomes" id="UP000076088"/>
    </source>
</evidence>
<dbReference type="SUPFAM" id="SSF52540">
    <property type="entry name" value="P-loop containing nucleoside triphosphate hydrolases"/>
    <property type="match status" value="2"/>
</dbReference>
<feature type="domain" description="Helicase/UvrB N-terminal" evidence="1">
    <location>
        <begin position="107"/>
        <end position="271"/>
    </location>
</feature>
<dbReference type="AlphaFoldDB" id="A0AAC9AVJ8"/>
<dbReference type="GO" id="GO:0003677">
    <property type="term" value="F:DNA binding"/>
    <property type="evidence" value="ECO:0007669"/>
    <property type="project" value="InterPro"/>
</dbReference>
<keyword evidence="4" id="KW-1185">Reference proteome</keyword>
<proteinExistence type="predicted"/>
<accession>A0AAC9AVJ8</accession>
<dbReference type="GO" id="GO:0015668">
    <property type="term" value="F:type III site-specific deoxyribonuclease activity"/>
    <property type="evidence" value="ECO:0007669"/>
    <property type="project" value="InterPro"/>
</dbReference>
<keyword evidence="3" id="KW-0378">Hydrolase</keyword>
<dbReference type="EMBL" id="CP013344">
    <property type="protein sequence ID" value="AMU90256.1"/>
    <property type="molecule type" value="Genomic_DNA"/>
</dbReference>
<evidence type="ECO:0000259" key="2">
    <source>
        <dbReference type="Pfam" id="PF19778"/>
    </source>
</evidence>
<name>A0AAC9AVJ8_SPHMC</name>
<dbReference type="REBASE" id="142304">
    <property type="entry name" value="Sma203NORF14580P"/>
</dbReference>
<protein>
    <submittedName>
        <fullName evidence="3">Restriction endonuclease subunit R</fullName>
    </submittedName>
</protein>
<dbReference type="GO" id="GO:0005524">
    <property type="term" value="F:ATP binding"/>
    <property type="evidence" value="ECO:0007669"/>
    <property type="project" value="InterPro"/>
</dbReference>
<evidence type="ECO:0000259" key="1">
    <source>
        <dbReference type="Pfam" id="PF04851"/>
    </source>
</evidence>
<dbReference type="InterPro" id="IPR027417">
    <property type="entry name" value="P-loop_NTPase"/>
</dbReference>
<keyword evidence="3" id="KW-0255">Endonuclease</keyword>
<reference evidence="4" key="1">
    <citation type="submission" date="2015-11" db="EMBL/GenBank/DDBJ databases">
        <title>Complete genome sequence of a polyethylene-glycol degrader Sphingopyxis macrogoltabida 203N (NBRC 111659).</title>
        <authorList>
            <person name="Yoshiyuki O."/>
            <person name="Shouta N."/>
            <person name="Nagata Y."/>
            <person name="Numata M."/>
            <person name="Tsuchikane K."/>
            <person name="Hosoyama A."/>
            <person name="Yamazoe A."/>
            <person name="Tsuda M."/>
            <person name="Fujita N."/>
            <person name="Kawai F."/>
        </authorList>
    </citation>
    <scope>NUCLEOTIDE SEQUENCE [LARGE SCALE GENOMIC DNA]</scope>
    <source>
        <strain evidence="4">203N</strain>
    </source>
</reference>